<dbReference type="Gene3D" id="2.40.128.130">
    <property type="entry name" value="Autotransporter beta-domain"/>
    <property type="match status" value="1"/>
</dbReference>
<proteinExistence type="predicted"/>
<keyword evidence="4" id="KW-0378">Hydrolase</keyword>
<dbReference type="InterPro" id="IPR043990">
    <property type="entry name" value="AC_1"/>
</dbReference>
<dbReference type="Proteomes" id="UP000036890">
    <property type="component" value="Unassembled WGS sequence"/>
</dbReference>
<dbReference type="NCBIfam" id="TIGR01414">
    <property type="entry name" value="autotrans_barl"/>
    <property type="match status" value="1"/>
</dbReference>
<reference evidence="4 5" key="1">
    <citation type="journal article" date="2012" name="J. Bacteriol.">
        <title>Genome sequence of a novel nicotine-degrading strain, Pseudomonas geniculata N1.</title>
        <authorList>
            <person name="Tang H."/>
            <person name="Yu H."/>
            <person name="Tai C."/>
            <person name="Huang K."/>
            <person name="Liu Y."/>
            <person name="Wang L."/>
            <person name="Yao Y."/>
            <person name="Wu G."/>
            <person name="Xu P."/>
        </authorList>
    </citation>
    <scope>NUCLEOTIDE SEQUENCE [LARGE SCALE GENOMIC DNA]</scope>
    <source>
        <strain evidence="4 5">N1</strain>
    </source>
</reference>
<dbReference type="InterPro" id="IPR006315">
    <property type="entry name" value="OM_autotransptr_brl_dom"/>
</dbReference>
<dbReference type="InterPro" id="IPR011050">
    <property type="entry name" value="Pectin_lyase_fold/virulence"/>
</dbReference>
<gene>
    <name evidence="4" type="ORF">W7K_06990</name>
</gene>
<dbReference type="InterPro" id="IPR005546">
    <property type="entry name" value="Autotransporte_beta"/>
</dbReference>
<feature type="signal peptide" evidence="2">
    <location>
        <begin position="1"/>
        <end position="32"/>
    </location>
</feature>
<dbReference type="Gene3D" id="2.160.20.20">
    <property type="match status" value="1"/>
</dbReference>
<dbReference type="RefSeq" id="WP_010485390.1">
    <property type="nucleotide sequence ID" value="NZ_AJLO02000015.1"/>
</dbReference>
<evidence type="ECO:0000259" key="3">
    <source>
        <dbReference type="PROSITE" id="PS51208"/>
    </source>
</evidence>
<dbReference type="SUPFAM" id="SSF51126">
    <property type="entry name" value="Pectin lyase-like"/>
    <property type="match status" value="1"/>
</dbReference>
<keyword evidence="2" id="KW-0732">Signal</keyword>
<dbReference type="SMART" id="SM00869">
    <property type="entry name" value="Autotransporter"/>
    <property type="match status" value="1"/>
</dbReference>
<dbReference type="OrthoDB" id="6053567at2"/>
<sequence>MVTRPAPTASPLPQLAMALLALLFLPPRPALAGTISGPGARHSVQHQDRVEDWTANDGALLELLPGAGVLNAFVNDSYLTATDAQINGLIATRGEAHIRGGTLGYIGRGTVAARFRYSVGTLDSVNIIATGTGIEAIRAGTDVSIRRSTLTANQIGVDAGDNAIVRLEDVQLDATSPNSSIGIRLADSRATIVDSRIQSGGVGVTMTNSEADIVGSSVNGHSRGLIVSTTPGSGTPARVRLGFTRITATGGPAALSSGASALILHDSHLLGSGSYGMGVLAQEGSTLSSYGSGIQGDRVGVRVEGGLISSSLLLDGTRVASTNGDALQVSGVRGVPIPITLRNGTTLHADNGVLLRAEASAQVDLQVSASHLVGDLVGQPATALDVTLRDGATLIGRIDGGRAVDLEGAQWRLTGDSHVGHLQLGPRAVLALGQNDAFHTLDISNDFTGNDGTLVFNTVLAGDDAPSDRLKIGGDTRGHAYVHVNNVGGRGAQTGQGIELISVGGASNGQFTLTGRAVGGQHEYFLHKGRTNDGNWYLRSELPMPPAPCVVDPHACPPPVDPVDPITPGDPSDPADPGDEIQPPAPGPVLRPEAGAYLANLQAAQNMFRISYHDRASGRNGGRAWVHMDGSRNGFEAVSRQLDIRGNNQALTVGADVWRHDSGSTVGVMLSSGNATSTSTSARTGYYARGKVKGESLGLYGSWRGGMGSDPSVGFRVDGWVQRAQFRNRVEGIGLTPERYDSRAWQGAVEGSYAFCVGGTGSGGIYLEPRLQIGYSRWDDYRHTEANGTEVGTDNADSVSARAGVRLSGMTRGDNDAVQVQPYMAANWLHTRAESQIRMDDDVVDAHIPRSRGEFSAGASLTFANGIGAWAGVALQKASGFHRTSAQAGVSYHW</sequence>
<evidence type="ECO:0000313" key="5">
    <source>
        <dbReference type="Proteomes" id="UP000036890"/>
    </source>
</evidence>
<feature type="domain" description="Autotransporter" evidence="3">
    <location>
        <begin position="617"/>
        <end position="894"/>
    </location>
</feature>
<dbReference type="InterPro" id="IPR012332">
    <property type="entry name" value="Autotransporter_pectin_lyase_C"/>
</dbReference>
<feature type="compositionally biased region" description="Low complexity" evidence="1">
    <location>
        <begin position="563"/>
        <end position="572"/>
    </location>
</feature>
<feature type="region of interest" description="Disordered" evidence="1">
    <location>
        <begin position="555"/>
        <end position="588"/>
    </location>
</feature>
<accession>A0A0L8ACR7</accession>
<evidence type="ECO:0000313" key="4">
    <source>
        <dbReference type="EMBL" id="KOF00081.1"/>
    </source>
</evidence>
<name>A0A0L8ACR7_9GAMM</name>
<organism evidence="4 5">
    <name type="scientific">Stenotrophomonas geniculata N1</name>
    <dbReference type="NCBI Taxonomy" id="1167641"/>
    <lineage>
        <taxon>Bacteria</taxon>
        <taxon>Pseudomonadati</taxon>
        <taxon>Pseudomonadota</taxon>
        <taxon>Gammaproteobacteria</taxon>
        <taxon>Lysobacterales</taxon>
        <taxon>Lysobacteraceae</taxon>
        <taxon>Stenotrophomonas</taxon>
    </lineage>
</organism>
<dbReference type="AlphaFoldDB" id="A0A0L8ACR7"/>
<dbReference type="GO" id="GO:0006508">
    <property type="term" value="P:proteolysis"/>
    <property type="evidence" value="ECO:0007669"/>
    <property type="project" value="UniProtKB-KW"/>
</dbReference>
<dbReference type="PANTHER" id="PTHR12338">
    <property type="entry name" value="AUTOTRANSPORTER"/>
    <property type="match status" value="1"/>
</dbReference>
<protein>
    <submittedName>
        <fullName evidence="4">Serine protease</fullName>
    </submittedName>
</protein>
<dbReference type="GO" id="GO:0019867">
    <property type="term" value="C:outer membrane"/>
    <property type="evidence" value="ECO:0007669"/>
    <property type="project" value="InterPro"/>
</dbReference>
<feature type="chain" id="PRO_5005580226" evidence="2">
    <location>
        <begin position="33"/>
        <end position="894"/>
    </location>
</feature>
<evidence type="ECO:0000256" key="2">
    <source>
        <dbReference type="SAM" id="SignalP"/>
    </source>
</evidence>
<dbReference type="InterPro" id="IPR036709">
    <property type="entry name" value="Autotransporte_beta_dom_sf"/>
</dbReference>
<dbReference type="SUPFAM" id="SSF103515">
    <property type="entry name" value="Autotransporter"/>
    <property type="match status" value="1"/>
</dbReference>
<dbReference type="EMBL" id="AJLO02000015">
    <property type="protein sequence ID" value="KOF00081.1"/>
    <property type="molecule type" value="Genomic_DNA"/>
</dbReference>
<dbReference type="Pfam" id="PF18883">
    <property type="entry name" value="AC_1"/>
    <property type="match status" value="1"/>
</dbReference>
<dbReference type="GO" id="GO:0008233">
    <property type="term" value="F:peptidase activity"/>
    <property type="evidence" value="ECO:0007669"/>
    <property type="project" value="UniProtKB-KW"/>
</dbReference>
<evidence type="ECO:0000256" key="1">
    <source>
        <dbReference type="SAM" id="MobiDB-lite"/>
    </source>
</evidence>
<dbReference type="InterPro" id="IPR050909">
    <property type="entry name" value="Bact_Autotransporter_VF"/>
</dbReference>
<dbReference type="PROSITE" id="PS51208">
    <property type="entry name" value="AUTOTRANSPORTER"/>
    <property type="match status" value="1"/>
</dbReference>
<dbReference type="PANTHER" id="PTHR12338:SF5">
    <property type="entry name" value="ANTIGEN 43-RELATED"/>
    <property type="match status" value="1"/>
</dbReference>
<keyword evidence="4" id="KW-0645">Protease</keyword>
<dbReference type="CDD" id="cd01344">
    <property type="entry name" value="PL2_Passenger_AT"/>
    <property type="match status" value="1"/>
</dbReference>
<comment type="caution">
    <text evidence="4">The sequence shown here is derived from an EMBL/GenBank/DDBJ whole genome shotgun (WGS) entry which is preliminary data.</text>
</comment>